<evidence type="ECO:0000313" key="8">
    <source>
        <dbReference type="Proteomes" id="UP000696485"/>
    </source>
</evidence>
<dbReference type="CDD" id="cd23835">
    <property type="entry name" value="DRWD-N_CENP-O"/>
    <property type="match status" value="1"/>
</dbReference>
<gene>
    <name evidence="7" type="ORF">BG006_006468</name>
</gene>
<keyword evidence="5" id="KW-0539">Nucleus</keyword>
<evidence type="ECO:0000256" key="5">
    <source>
        <dbReference type="ARBA" id="ARBA00023242"/>
    </source>
</evidence>
<dbReference type="GO" id="GO:0031511">
    <property type="term" value="C:Mis6-Sim4 complex"/>
    <property type="evidence" value="ECO:0007669"/>
    <property type="project" value="TreeGrafter"/>
</dbReference>
<evidence type="ECO:0000256" key="6">
    <source>
        <dbReference type="ARBA" id="ARBA00023328"/>
    </source>
</evidence>
<evidence type="ECO:0000256" key="3">
    <source>
        <dbReference type="ARBA" id="ARBA00007321"/>
    </source>
</evidence>
<dbReference type="Pfam" id="PF09496">
    <property type="entry name" value="CENP-O"/>
    <property type="match status" value="1"/>
</dbReference>
<evidence type="ECO:0000256" key="1">
    <source>
        <dbReference type="ARBA" id="ARBA00004123"/>
    </source>
</evidence>
<keyword evidence="8" id="KW-1185">Reference proteome</keyword>
<comment type="subcellular location">
    <subcellularLocation>
        <location evidence="2">Chromosome</location>
        <location evidence="2">Centromere</location>
    </subcellularLocation>
    <subcellularLocation>
        <location evidence="1">Nucleus</location>
    </subcellularLocation>
</comment>
<dbReference type="PANTHER" id="PTHR14582">
    <property type="entry name" value="INNER KINETOCHORE SUBUNIT MAL2"/>
    <property type="match status" value="1"/>
</dbReference>
<evidence type="ECO:0000256" key="2">
    <source>
        <dbReference type="ARBA" id="ARBA00004584"/>
    </source>
</evidence>
<dbReference type="GO" id="GO:0005634">
    <property type="term" value="C:nucleus"/>
    <property type="evidence" value="ECO:0007669"/>
    <property type="project" value="UniProtKB-SubCell"/>
</dbReference>
<dbReference type="AlphaFoldDB" id="A0A9P5VLB5"/>
<dbReference type="InterPro" id="IPR018464">
    <property type="entry name" value="CENP-O"/>
</dbReference>
<organism evidence="7 8">
    <name type="scientific">Podila minutissima</name>
    <dbReference type="NCBI Taxonomy" id="64525"/>
    <lineage>
        <taxon>Eukaryota</taxon>
        <taxon>Fungi</taxon>
        <taxon>Fungi incertae sedis</taxon>
        <taxon>Mucoromycota</taxon>
        <taxon>Mortierellomycotina</taxon>
        <taxon>Mortierellomycetes</taxon>
        <taxon>Mortierellales</taxon>
        <taxon>Mortierellaceae</taxon>
        <taxon>Podila</taxon>
    </lineage>
</organism>
<dbReference type="Proteomes" id="UP000696485">
    <property type="component" value="Unassembled WGS sequence"/>
</dbReference>
<reference evidence="7" key="1">
    <citation type="journal article" date="2020" name="Fungal Divers.">
        <title>Resolving the Mortierellaceae phylogeny through synthesis of multi-gene phylogenetics and phylogenomics.</title>
        <authorList>
            <person name="Vandepol N."/>
            <person name="Liber J."/>
            <person name="Desiro A."/>
            <person name="Na H."/>
            <person name="Kennedy M."/>
            <person name="Barry K."/>
            <person name="Grigoriev I.V."/>
            <person name="Miller A.N."/>
            <person name="O'Donnell K."/>
            <person name="Stajich J.E."/>
            <person name="Bonito G."/>
        </authorList>
    </citation>
    <scope>NUCLEOTIDE SEQUENCE</scope>
    <source>
        <strain evidence="7">NVP1</strain>
    </source>
</reference>
<proteinExistence type="inferred from homology"/>
<sequence length="323" mass="37433">MLDILMAYRLTGVTVFTEDEFDDQSSNLDLDDDQNDNKPTKKQIGIRIETFAQAKYQEPYYILLRIKDSKTKDDDDHTAELEITKNTIPHWIPLRDLARRHLNRDMKMFTRKVSEYLQAFVARRENINKLLRDLSTAADSLPKDTPPAADITVSPSFQRPSIIVQSKDAAIRDVVLYVTHFRTLFKLYNRLTAKQKRQEAKAKLAQAPTTTTTSGLSKLLSENDLDMDVDSDSEMTQDPNQANKDLLQELLTSQEMHSAQIRLVYEDLTSTRPSRVHIRFRRNYEVQEDVDLWREQRPVWTGILLTENNLVEAFAKISKSIKE</sequence>
<keyword evidence="4" id="KW-0158">Chromosome</keyword>
<evidence type="ECO:0000313" key="7">
    <source>
        <dbReference type="EMBL" id="KAF9330566.1"/>
    </source>
</evidence>
<accession>A0A9P5VLB5</accession>
<name>A0A9P5VLB5_9FUNG</name>
<comment type="caution">
    <text evidence="7">The sequence shown here is derived from an EMBL/GenBank/DDBJ whole genome shotgun (WGS) entry which is preliminary data.</text>
</comment>
<protein>
    <submittedName>
        <fullName evidence="7">Uncharacterized protein</fullName>
    </submittedName>
</protein>
<dbReference type="EMBL" id="JAAAUY010000387">
    <property type="protein sequence ID" value="KAF9330566.1"/>
    <property type="molecule type" value="Genomic_DNA"/>
</dbReference>
<evidence type="ECO:0000256" key="4">
    <source>
        <dbReference type="ARBA" id="ARBA00022454"/>
    </source>
</evidence>
<dbReference type="PANTHER" id="PTHR14582:SF1">
    <property type="entry name" value="CENTROMERE PROTEIN O"/>
    <property type="match status" value="1"/>
</dbReference>
<keyword evidence="6" id="KW-0137">Centromere</keyword>
<comment type="similarity">
    <text evidence="3">Belongs to the CENP-O/MCM21 family.</text>
</comment>